<feature type="transmembrane region" description="Helical" evidence="1">
    <location>
        <begin position="121"/>
        <end position="140"/>
    </location>
</feature>
<dbReference type="OrthoDB" id="4332438at2"/>
<name>A0A239ASJ8_9ACTN</name>
<organism evidence="2 3">
    <name type="scientific">Actinacidiphila glaucinigra</name>
    <dbReference type="NCBI Taxonomy" id="235986"/>
    <lineage>
        <taxon>Bacteria</taxon>
        <taxon>Bacillati</taxon>
        <taxon>Actinomycetota</taxon>
        <taxon>Actinomycetes</taxon>
        <taxon>Kitasatosporales</taxon>
        <taxon>Streptomycetaceae</taxon>
        <taxon>Actinacidiphila</taxon>
    </lineage>
</organism>
<keyword evidence="1" id="KW-1133">Transmembrane helix</keyword>
<evidence type="ECO:0000313" key="2">
    <source>
        <dbReference type="EMBL" id="SNR98311.1"/>
    </source>
</evidence>
<feature type="transmembrane region" description="Helical" evidence="1">
    <location>
        <begin position="20"/>
        <end position="42"/>
    </location>
</feature>
<gene>
    <name evidence="2" type="ORF">SAMN05216252_102129</name>
</gene>
<dbReference type="Proteomes" id="UP000198280">
    <property type="component" value="Unassembled WGS sequence"/>
</dbReference>
<evidence type="ECO:0000313" key="3">
    <source>
        <dbReference type="Proteomes" id="UP000198280"/>
    </source>
</evidence>
<sequence length="164" mass="16912">MVKRSLARRTAESAWGLLLVGRIVLLSALVLLMLAAGVWTSWKTAQHVMLTKGREQGTMTVSACGADTCTGPFVPKGLGSVRGKVTIDKAVTHRAGERIPVAVKPGTDDVVRSGLAGVLHAWVPLGGALLLAALVLAGGLRWPRTAWTAAAAGAALLGAAFLTL</sequence>
<reference evidence="2 3" key="1">
    <citation type="submission" date="2017-06" db="EMBL/GenBank/DDBJ databases">
        <authorList>
            <person name="Kim H.J."/>
            <person name="Triplett B.A."/>
        </authorList>
    </citation>
    <scope>NUCLEOTIDE SEQUENCE [LARGE SCALE GENOMIC DNA]</scope>
    <source>
        <strain evidence="2 3">CGMCC 4.1858</strain>
    </source>
</reference>
<keyword evidence="1" id="KW-0812">Transmembrane</keyword>
<dbReference type="EMBL" id="FZOF01000002">
    <property type="protein sequence ID" value="SNR98311.1"/>
    <property type="molecule type" value="Genomic_DNA"/>
</dbReference>
<evidence type="ECO:0000256" key="1">
    <source>
        <dbReference type="SAM" id="Phobius"/>
    </source>
</evidence>
<dbReference type="AlphaFoldDB" id="A0A239ASJ8"/>
<protein>
    <submittedName>
        <fullName evidence="2">Uncharacterized protein</fullName>
    </submittedName>
</protein>
<accession>A0A239ASJ8</accession>
<keyword evidence="1" id="KW-0472">Membrane</keyword>
<dbReference type="RefSeq" id="WP_089222311.1">
    <property type="nucleotide sequence ID" value="NZ_FZOF01000002.1"/>
</dbReference>
<proteinExistence type="predicted"/>
<feature type="transmembrane region" description="Helical" evidence="1">
    <location>
        <begin position="146"/>
        <end position="163"/>
    </location>
</feature>
<keyword evidence="3" id="KW-1185">Reference proteome</keyword>